<protein>
    <recommendedName>
        <fullName evidence="11">Riboflavin biosynthesis protein RibD</fullName>
    </recommendedName>
    <domain>
        <recommendedName>
            <fullName evidence="11">Diaminohydroxyphosphoribosylaminopyrimidine deaminase</fullName>
            <shortName evidence="11">DRAP deaminase</shortName>
            <ecNumber evidence="11">3.5.4.26</ecNumber>
        </recommendedName>
        <alternativeName>
            <fullName evidence="11">Riboflavin-specific deaminase</fullName>
        </alternativeName>
    </domain>
    <domain>
        <recommendedName>
            <fullName evidence="11">5-amino-6-(5-phosphoribosylamino)uracil reductase</fullName>
            <ecNumber evidence="11">1.1.1.193</ecNumber>
        </recommendedName>
        <alternativeName>
            <fullName evidence="11">HTP reductase</fullName>
        </alternativeName>
    </domain>
</protein>
<dbReference type="InterPro" id="IPR024072">
    <property type="entry name" value="DHFR-like_dom_sf"/>
</dbReference>
<keyword evidence="8" id="KW-0511">Multifunctional enzyme</keyword>
<organism evidence="13 14">
    <name type="scientific">Clostridium sardiniense</name>
    <name type="common">Clostridium absonum</name>
    <dbReference type="NCBI Taxonomy" id="29369"/>
    <lineage>
        <taxon>Bacteria</taxon>
        <taxon>Bacillati</taxon>
        <taxon>Bacillota</taxon>
        <taxon>Clostridia</taxon>
        <taxon>Eubacteriales</taxon>
        <taxon>Clostridiaceae</taxon>
        <taxon>Clostridium</taxon>
    </lineage>
</organism>
<dbReference type="RefSeq" id="WP_221861207.1">
    <property type="nucleotide sequence ID" value="NZ_JAIKTU010000007.1"/>
</dbReference>
<dbReference type="InterPro" id="IPR002734">
    <property type="entry name" value="RibDG_C"/>
</dbReference>
<sequence length="362" mass="40193">MDEDYMGLALDLAKKGKGKVNPNPLVGAVIVKDGKVIGKGYHERYGKEHAEINAFNSLKEDPKGATMYITLEPCSHYGKTPPCVDKIIEKNIRRVVIGSVDDNPLVSGKGIEKLKDAGIEVTVGILEDECKRLNEVFIKYISEKKPFVVLKSAMSLDGKISTYSGESKWITGENSRKEVHKLRNELTGILVGVDTVIKDNPKLTCRLENGRNPIRIIVDSTLRIPMSSEVIRDGKVRTIIATTEFADKDKILELEKKEIEVIIAKSKNNRVDLKDLMMKLYELNIDSILLEGGATLNFSALKENIVDKIQIYIAPKIIGGEKSKTPVGGQGIEELKKAFKIKDITSRVVGEDILLEGYIDKE</sequence>
<dbReference type="EC" id="3.5.4.26" evidence="11"/>
<comment type="catalytic activity">
    <reaction evidence="9 11">
        <text>5-amino-6-(5-phospho-D-ribitylamino)uracil + NADP(+) = 5-amino-6-(5-phospho-D-ribosylamino)uracil + NADPH + H(+)</text>
        <dbReference type="Rhea" id="RHEA:17845"/>
        <dbReference type="ChEBI" id="CHEBI:15378"/>
        <dbReference type="ChEBI" id="CHEBI:57783"/>
        <dbReference type="ChEBI" id="CHEBI:58349"/>
        <dbReference type="ChEBI" id="CHEBI:58421"/>
        <dbReference type="ChEBI" id="CHEBI:58453"/>
        <dbReference type="EC" id="1.1.1.193"/>
    </reaction>
</comment>
<reference evidence="13 14" key="1">
    <citation type="journal article" date="2021" name="Cell Host Microbe">
        <title>in vivo commensal control of Clostridioides difficile virulence.</title>
        <authorList>
            <person name="Girinathan B.P."/>
            <person name="Dibenedetto N."/>
            <person name="Worley J.N."/>
            <person name="Peltier J."/>
            <person name="Arrieta-Ortiz M.L."/>
            <person name="Rupa Christinal Immanuel S."/>
            <person name="Lavin R."/>
            <person name="Delaney M.L."/>
            <person name="Cummins C."/>
            <person name="Hoffmann M."/>
            <person name="Luo Y."/>
            <person name="Gonzalez-Escalona N."/>
            <person name="Allard M."/>
            <person name="Onderdonk A.B."/>
            <person name="Gerber G.K."/>
            <person name="Sonenshein A.L."/>
            <person name="Baliga N."/>
            <person name="Dupuy B."/>
            <person name="Bry L."/>
        </authorList>
    </citation>
    <scope>NUCLEOTIDE SEQUENCE [LARGE SCALE GENOMIC DNA]</scope>
    <source>
        <strain evidence="13 14">DSM 599</strain>
    </source>
</reference>
<dbReference type="PROSITE" id="PS51747">
    <property type="entry name" value="CYT_DCMP_DEAMINASES_2"/>
    <property type="match status" value="1"/>
</dbReference>
<dbReference type="EC" id="1.1.1.193" evidence="11"/>
<comment type="catalytic activity">
    <reaction evidence="10 11">
        <text>2,5-diamino-6-hydroxy-4-(5-phosphoribosylamino)-pyrimidine + H2O + H(+) = 5-amino-6-(5-phospho-D-ribosylamino)uracil + NH4(+)</text>
        <dbReference type="Rhea" id="RHEA:21868"/>
        <dbReference type="ChEBI" id="CHEBI:15377"/>
        <dbReference type="ChEBI" id="CHEBI:15378"/>
        <dbReference type="ChEBI" id="CHEBI:28938"/>
        <dbReference type="ChEBI" id="CHEBI:58453"/>
        <dbReference type="ChEBI" id="CHEBI:58614"/>
        <dbReference type="EC" id="3.5.4.26"/>
    </reaction>
</comment>
<evidence type="ECO:0000256" key="11">
    <source>
        <dbReference type="PIRNR" id="PIRNR006769"/>
    </source>
</evidence>
<dbReference type="PIRSF" id="PIRSF006769">
    <property type="entry name" value="RibD"/>
    <property type="match status" value="1"/>
</dbReference>
<dbReference type="Pfam" id="PF00383">
    <property type="entry name" value="dCMP_cyt_deam_1"/>
    <property type="match status" value="1"/>
</dbReference>
<keyword evidence="11" id="KW-0479">Metal-binding</keyword>
<comment type="pathway">
    <text evidence="2 11">Cofactor biosynthesis; riboflavin biosynthesis; 5-amino-6-(D-ribitylamino)uracil from GTP: step 2/4.</text>
</comment>
<comment type="pathway">
    <text evidence="3 11">Cofactor biosynthesis; riboflavin biosynthesis; 5-amino-6-(D-ribitylamino)uracil from GTP: step 3/4.</text>
</comment>
<dbReference type="InterPro" id="IPR004794">
    <property type="entry name" value="Eubact_RibD"/>
</dbReference>
<evidence type="ECO:0000256" key="4">
    <source>
        <dbReference type="ARBA" id="ARBA00005259"/>
    </source>
</evidence>
<evidence type="ECO:0000256" key="1">
    <source>
        <dbReference type="ARBA" id="ARBA00002151"/>
    </source>
</evidence>
<dbReference type="PANTHER" id="PTHR38011">
    <property type="entry name" value="DIHYDROFOLATE REDUCTASE FAMILY PROTEIN (AFU_ORTHOLOGUE AFUA_8G06820)"/>
    <property type="match status" value="1"/>
</dbReference>
<comment type="similarity">
    <text evidence="5 11">In the C-terminal section; belongs to the HTP reductase family.</text>
</comment>
<keyword evidence="6 11" id="KW-0521">NADP</keyword>
<dbReference type="PANTHER" id="PTHR38011:SF7">
    <property type="entry name" value="2,5-DIAMINO-6-RIBOSYLAMINO-4(3H)-PYRIMIDINONE 5'-PHOSPHATE REDUCTASE"/>
    <property type="match status" value="1"/>
</dbReference>
<dbReference type="SUPFAM" id="SSF53927">
    <property type="entry name" value="Cytidine deaminase-like"/>
    <property type="match status" value="1"/>
</dbReference>
<comment type="similarity">
    <text evidence="4 11">In the N-terminal section; belongs to the cytidine and deoxycytidylate deaminase family.</text>
</comment>
<evidence type="ECO:0000256" key="2">
    <source>
        <dbReference type="ARBA" id="ARBA00004882"/>
    </source>
</evidence>
<keyword evidence="11" id="KW-0686">Riboflavin biosynthesis</keyword>
<evidence type="ECO:0000256" key="5">
    <source>
        <dbReference type="ARBA" id="ARBA00007417"/>
    </source>
</evidence>
<dbReference type="GO" id="GO:0008703">
    <property type="term" value="F:5-amino-6-(5-phosphoribosylamino)uracil reductase activity"/>
    <property type="evidence" value="ECO:0007669"/>
    <property type="project" value="UniProtKB-EC"/>
</dbReference>
<evidence type="ECO:0000313" key="14">
    <source>
        <dbReference type="Proteomes" id="UP001299068"/>
    </source>
</evidence>
<dbReference type="InterPro" id="IPR011549">
    <property type="entry name" value="RibD_C"/>
</dbReference>
<name>A0ABS7KYJ3_CLOSR</name>
<proteinExistence type="inferred from homology"/>
<evidence type="ECO:0000313" key="13">
    <source>
        <dbReference type="EMBL" id="MBY0755878.1"/>
    </source>
</evidence>
<evidence type="ECO:0000256" key="8">
    <source>
        <dbReference type="ARBA" id="ARBA00023268"/>
    </source>
</evidence>
<dbReference type="InterPro" id="IPR050765">
    <property type="entry name" value="Riboflavin_Biosynth_HTPR"/>
</dbReference>
<dbReference type="SUPFAM" id="SSF53597">
    <property type="entry name" value="Dihydrofolate reductase-like"/>
    <property type="match status" value="1"/>
</dbReference>
<gene>
    <name evidence="13" type="primary">ribD</name>
    <name evidence="13" type="ORF">K5V21_10475</name>
</gene>
<dbReference type="Pfam" id="PF01872">
    <property type="entry name" value="RibD_C"/>
    <property type="match status" value="1"/>
</dbReference>
<dbReference type="EMBL" id="JAIKTU010000007">
    <property type="protein sequence ID" value="MBY0755878.1"/>
    <property type="molecule type" value="Genomic_DNA"/>
</dbReference>
<dbReference type="CDD" id="cd01284">
    <property type="entry name" value="Riboflavin_deaminase-reductase"/>
    <property type="match status" value="1"/>
</dbReference>
<evidence type="ECO:0000256" key="7">
    <source>
        <dbReference type="ARBA" id="ARBA00023002"/>
    </source>
</evidence>
<evidence type="ECO:0000256" key="10">
    <source>
        <dbReference type="ARBA" id="ARBA00049886"/>
    </source>
</evidence>
<feature type="domain" description="CMP/dCMP-type deaminase" evidence="12">
    <location>
        <begin position="1"/>
        <end position="122"/>
    </location>
</feature>
<evidence type="ECO:0000259" key="12">
    <source>
        <dbReference type="PROSITE" id="PS51747"/>
    </source>
</evidence>
<dbReference type="Gene3D" id="3.40.140.10">
    <property type="entry name" value="Cytidine Deaminase, domain 2"/>
    <property type="match status" value="1"/>
</dbReference>
<comment type="cofactor">
    <cofactor evidence="11">
        <name>Zn(2+)</name>
        <dbReference type="ChEBI" id="CHEBI:29105"/>
    </cofactor>
    <text evidence="11">Binds 1 zinc ion.</text>
</comment>
<accession>A0ABS7KYJ3</accession>
<dbReference type="GO" id="GO:0008835">
    <property type="term" value="F:diaminohydroxyphosphoribosylaminopyrimidine deaminase activity"/>
    <property type="evidence" value="ECO:0007669"/>
    <property type="project" value="UniProtKB-EC"/>
</dbReference>
<comment type="caution">
    <text evidence="13">The sequence shown here is derived from an EMBL/GenBank/DDBJ whole genome shotgun (WGS) entry which is preliminary data.</text>
</comment>
<dbReference type="Gene3D" id="3.40.430.10">
    <property type="entry name" value="Dihydrofolate Reductase, subunit A"/>
    <property type="match status" value="1"/>
</dbReference>
<dbReference type="Proteomes" id="UP001299068">
    <property type="component" value="Unassembled WGS sequence"/>
</dbReference>
<evidence type="ECO:0000256" key="3">
    <source>
        <dbReference type="ARBA" id="ARBA00004910"/>
    </source>
</evidence>
<dbReference type="NCBIfam" id="TIGR00227">
    <property type="entry name" value="ribD_Cterm"/>
    <property type="match status" value="1"/>
</dbReference>
<keyword evidence="7 11" id="KW-0560">Oxidoreductase</keyword>
<evidence type="ECO:0000256" key="9">
    <source>
        <dbReference type="ARBA" id="ARBA00049861"/>
    </source>
</evidence>
<dbReference type="InterPro" id="IPR016193">
    <property type="entry name" value="Cytidine_deaminase-like"/>
</dbReference>
<keyword evidence="11 13" id="KW-0378">Hydrolase</keyword>
<keyword evidence="14" id="KW-1185">Reference proteome</keyword>
<evidence type="ECO:0000256" key="6">
    <source>
        <dbReference type="ARBA" id="ARBA00022857"/>
    </source>
</evidence>
<dbReference type="NCBIfam" id="TIGR00326">
    <property type="entry name" value="eubact_ribD"/>
    <property type="match status" value="1"/>
</dbReference>
<keyword evidence="11" id="KW-0862">Zinc</keyword>
<comment type="function">
    <text evidence="1 11">Converts 2,5-diamino-6-(ribosylamino)-4(3h)-pyrimidinone 5'-phosphate into 5-amino-6-(ribosylamino)-2,4(1h,3h)-pyrimidinedione 5'-phosphate.</text>
</comment>
<dbReference type="InterPro" id="IPR002125">
    <property type="entry name" value="CMP_dCMP_dom"/>
</dbReference>